<dbReference type="Gene3D" id="3.40.395.10">
    <property type="entry name" value="Adenoviral Proteinase, Chain A"/>
    <property type="match status" value="1"/>
</dbReference>
<evidence type="ECO:0000256" key="5">
    <source>
        <dbReference type="ARBA" id="ARBA00022801"/>
    </source>
</evidence>
<dbReference type="PANTHER" id="PTHR46896">
    <property type="entry name" value="SENTRIN-SPECIFIC PROTEASE"/>
    <property type="match status" value="1"/>
</dbReference>
<accession>A0AAD8QBH8</accession>
<evidence type="ECO:0000256" key="4">
    <source>
        <dbReference type="ARBA" id="ARBA00022786"/>
    </source>
</evidence>
<feature type="compositionally biased region" description="Basic and acidic residues" evidence="6">
    <location>
        <begin position="1135"/>
        <end position="1152"/>
    </location>
</feature>
<proteinExistence type="inferred from homology"/>
<feature type="compositionally biased region" description="Basic and acidic residues" evidence="6">
    <location>
        <begin position="804"/>
        <end position="832"/>
    </location>
</feature>
<feature type="region of interest" description="Disordered" evidence="6">
    <location>
        <begin position="804"/>
        <end position="878"/>
    </location>
</feature>
<dbReference type="RefSeq" id="XP_060420139.1">
    <property type="nucleotide sequence ID" value="XM_060556513.1"/>
</dbReference>
<feature type="compositionally biased region" description="Polar residues" evidence="6">
    <location>
        <begin position="583"/>
        <end position="594"/>
    </location>
</feature>
<evidence type="ECO:0000259" key="7">
    <source>
        <dbReference type="PROSITE" id="PS50600"/>
    </source>
</evidence>
<dbReference type="PROSITE" id="PS50600">
    <property type="entry name" value="ULP_PROTEASE"/>
    <property type="match status" value="1"/>
</dbReference>
<sequence>MKQEQEATPPADATSFSPSLSSPSFSRVTTPPCDETPQKGGPSSSSDSSAPCPNPPSPRRADNARVTPPRDQEEGALRETAHAVRRAPENEERGKKAGTNGAIVSSNRRASPKRYGRTAEELREQYNNNEYHSFPTYGNSKYGVPVPDPMKKYNTKTRSIVNGGITGGVNTLDRGKDARHKRLPSVQQVEPSRFAKRQKIQAKDDAPRDPAVLIPKRISPKSGAPPKTVPTVDLTDSQQSPDFEVVSNRSNHELTSSAEVPEYRSVERAHSATASNKRHRSRPRVRPLKYTLSTTAKESLTDDEDDLTKEEDGPPRKKHAPDQPKGNSKTAFHLPPGVGTAKGQPEDISDDELGSQDRRSSRERRASSTEGISNADARKSRKASVARSRGDMTKVNFSRSQNAHQPRLTIARAVSGGETLDVKDLPAEDRPVLTVGLDQRSLIAVDSTNKHRPDYRWLEVKLMYCTKMLYSTSNTAFAVIHRSAGDGVGPLLVLEFAQPGDALSLGLWVETKLKDFSTFTMSCTTADSEQLEKTFNNQMHNASVWSERRASKPDDIKYLEHQEKTKPKPAVTSTPGSQLRPASAQQSTPTQTGRQLLRRSMQVDGSESAKTHTPTTSSFFVLNDVEDRQIDAQRTKTLSSRRVKDGASRLMLNSSPSVYGRKSPSPISWITQNPDWVNIWDDKPLIFPAIGKNRASVYRDDISRLEEGEYLNDNLIGFYLRYLQANLEQENKALADRIHIMNTYFYPKLTDVKAGRGINYEGVKSWTAKIDLFSFDYIIVPVNESAHWYLAIVCNPAKLLQRTDEQPNAEKVDSAEGPEDKTNGELKEHPAEETLVSTVGERVEQMSLDEDKPEEEQPKKEPQKVEEKSLKVSSNKQRLPRKVTGTLARKQDPTEARVITLDSLGVGHSPTCGNLKSYLVREAKDKKNLEVEPPATFGMTAKGIPEQEDHASCGAFLLGYMREFLKDPDGVVARLIRKETPGWDITSLAMRSELRNIIIEKRKEQNALAAEKKAKRKSNIQSPATGKSLEKCQEAEPAAPRTPQPALDAPKNPSSTVKGSPAITHLSLHSRGSPPAKDAVGAAAAHPPAAEPPTQIVPSADDESPKGVEPSLQTEAPQSSSTVAATSAESGLLEPLKESSEGPRTPVREQPHTADSSTPAPLRTSPRHTKRKPANDGDMSRMLHPLVSSPASPASERPASRSTKGKLSNIEILLSQQLPSSPSKSTRHNELVTHRSKKKSISPSQQLLGEMQSSSVSTQQSKSALGNGGKVARRPESIVIEDEAPPKSSPRTMMDGPTVTSRYFPAKDLSRIHSSPSSEPDTKKRHSIRHVGEAIPSIEKPETVDLTTQ</sequence>
<feature type="compositionally biased region" description="Low complexity" evidence="6">
    <location>
        <begin position="1074"/>
        <end position="1088"/>
    </location>
</feature>
<organism evidence="8 9">
    <name type="scientific">Colletotrichum navitas</name>
    <dbReference type="NCBI Taxonomy" id="681940"/>
    <lineage>
        <taxon>Eukaryota</taxon>
        <taxon>Fungi</taxon>
        <taxon>Dikarya</taxon>
        <taxon>Ascomycota</taxon>
        <taxon>Pezizomycotina</taxon>
        <taxon>Sordariomycetes</taxon>
        <taxon>Hypocreomycetidae</taxon>
        <taxon>Glomerellales</taxon>
        <taxon>Glomerellaceae</taxon>
        <taxon>Colletotrichum</taxon>
        <taxon>Colletotrichum graminicola species complex</taxon>
    </lineage>
</organism>
<comment type="similarity">
    <text evidence="1">Belongs to the peptidase C48 family.</text>
</comment>
<keyword evidence="2" id="KW-0597">Phosphoprotein</keyword>
<feature type="region of interest" description="Disordered" evidence="6">
    <location>
        <begin position="1"/>
        <end position="117"/>
    </location>
</feature>
<keyword evidence="4" id="KW-0833">Ubl conjugation pathway</keyword>
<keyword evidence="3" id="KW-0645">Protease</keyword>
<dbReference type="GO" id="GO:0005634">
    <property type="term" value="C:nucleus"/>
    <property type="evidence" value="ECO:0007669"/>
    <property type="project" value="TreeGrafter"/>
</dbReference>
<dbReference type="InterPro" id="IPR057501">
    <property type="entry name" value="DeUb_enz_PH"/>
</dbReference>
<protein>
    <recommendedName>
        <fullName evidence="7">Ubiquitin-like protease family profile domain-containing protein</fullName>
    </recommendedName>
</protein>
<feature type="region of interest" description="Disordered" evidence="6">
    <location>
        <begin position="560"/>
        <end position="615"/>
    </location>
</feature>
<dbReference type="SUPFAM" id="SSF54001">
    <property type="entry name" value="Cysteine proteinases"/>
    <property type="match status" value="1"/>
</dbReference>
<dbReference type="EMBL" id="JAHLJV010000002">
    <property type="protein sequence ID" value="KAK1599550.1"/>
    <property type="molecule type" value="Genomic_DNA"/>
</dbReference>
<comment type="caution">
    <text evidence="8">The sequence shown here is derived from an EMBL/GenBank/DDBJ whole genome shotgun (WGS) entry which is preliminary data.</text>
</comment>
<evidence type="ECO:0000256" key="1">
    <source>
        <dbReference type="ARBA" id="ARBA00005234"/>
    </source>
</evidence>
<reference evidence="8" key="1">
    <citation type="submission" date="2021-06" db="EMBL/GenBank/DDBJ databases">
        <title>Comparative genomics, transcriptomics and evolutionary studies reveal genomic signatures of adaptation to plant cell wall in hemibiotrophic fungi.</title>
        <authorList>
            <consortium name="DOE Joint Genome Institute"/>
            <person name="Baroncelli R."/>
            <person name="Diaz J.F."/>
            <person name="Benocci T."/>
            <person name="Peng M."/>
            <person name="Battaglia E."/>
            <person name="Haridas S."/>
            <person name="Andreopoulos W."/>
            <person name="Labutti K."/>
            <person name="Pangilinan J."/>
            <person name="Floch G.L."/>
            <person name="Makela M.R."/>
            <person name="Henrissat B."/>
            <person name="Grigoriev I.V."/>
            <person name="Crouch J.A."/>
            <person name="De Vries R.P."/>
            <person name="Sukno S.A."/>
            <person name="Thon M.R."/>
        </authorList>
    </citation>
    <scope>NUCLEOTIDE SEQUENCE</scope>
    <source>
        <strain evidence="8">CBS 125086</strain>
    </source>
</reference>
<feature type="compositionally biased region" description="Basic residues" evidence="6">
    <location>
        <begin position="276"/>
        <end position="287"/>
    </location>
</feature>
<dbReference type="InterPro" id="IPR051947">
    <property type="entry name" value="Sentrin-specific_protease"/>
</dbReference>
<keyword evidence="9" id="KW-1185">Reference proteome</keyword>
<evidence type="ECO:0000256" key="2">
    <source>
        <dbReference type="ARBA" id="ARBA00022553"/>
    </source>
</evidence>
<feature type="compositionally biased region" description="Polar residues" evidence="6">
    <location>
        <begin position="234"/>
        <end position="258"/>
    </location>
</feature>
<feature type="compositionally biased region" description="Low complexity" evidence="6">
    <location>
        <begin position="1119"/>
        <end position="1130"/>
    </location>
</feature>
<dbReference type="GO" id="GO:0005737">
    <property type="term" value="C:cytoplasm"/>
    <property type="evidence" value="ECO:0007669"/>
    <property type="project" value="TreeGrafter"/>
</dbReference>
<feature type="compositionally biased region" description="Basic and acidic residues" evidence="6">
    <location>
        <begin position="355"/>
        <end position="367"/>
    </location>
</feature>
<dbReference type="Proteomes" id="UP001230504">
    <property type="component" value="Unassembled WGS sequence"/>
</dbReference>
<dbReference type="Pfam" id="PF25424">
    <property type="entry name" value="PH_35"/>
    <property type="match status" value="1"/>
</dbReference>
<keyword evidence="5" id="KW-0378">Hydrolase</keyword>
<evidence type="ECO:0000313" key="8">
    <source>
        <dbReference type="EMBL" id="KAK1599550.1"/>
    </source>
</evidence>
<feature type="compositionally biased region" description="Low complexity" evidence="6">
    <location>
        <begin position="1252"/>
        <end position="1263"/>
    </location>
</feature>
<dbReference type="PANTHER" id="PTHR46896:SF3">
    <property type="entry name" value="FI06413P-RELATED"/>
    <property type="match status" value="1"/>
</dbReference>
<evidence type="ECO:0000256" key="3">
    <source>
        <dbReference type="ARBA" id="ARBA00022670"/>
    </source>
</evidence>
<feature type="compositionally biased region" description="Low complexity" evidence="6">
    <location>
        <begin position="1213"/>
        <end position="1223"/>
    </location>
</feature>
<dbReference type="GO" id="GO:0016926">
    <property type="term" value="P:protein desumoylation"/>
    <property type="evidence" value="ECO:0007669"/>
    <property type="project" value="TreeGrafter"/>
</dbReference>
<evidence type="ECO:0000313" key="9">
    <source>
        <dbReference type="Proteomes" id="UP001230504"/>
    </source>
</evidence>
<feature type="compositionally biased region" description="Basic and acidic residues" evidence="6">
    <location>
        <begin position="59"/>
        <end position="95"/>
    </location>
</feature>
<feature type="compositionally biased region" description="Basic and acidic residues" evidence="6">
    <location>
        <begin position="261"/>
        <end position="270"/>
    </location>
</feature>
<feature type="compositionally biased region" description="Low complexity" evidence="6">
    <location>
        <begin position="15"/>
        <end position="26"/>
    </location>
</feature>
<dbReference type="GeneID" id="85440753"/>
<feature type="domain" description="Ubiquitin-like protease family profile" evidence="7">
    <location>
        <begin position="695"/>
        <end position="964"/>
    </location>
</feature>
<dbReference type="GO" id="GO:0006508">
    <property type="term" value="P:proteolysis"/>
    <property type="evidence" value="ECO:0007669"/>
    <property type="project" value="UniProtKB-KW"/>
</dbReference>
<dbReference type="InterPro" id="IPR038765">
    <property type="entry name" value="Papain-like_cys_pep_sf"/>
</dbReference>
<evidence type="ECO:0000256" key="6">
    <source>
        <dbReference type="SAM" id="MobiDB-lite"/>
    </source>
</evidence>
<feature type="compositionally biased region" description="Basic and acidic residues" evidence="6">
    <location>
        <begin position="855"/>
        <end position="870"/>
    </location>
</feature>
<gene>
    <name evidence="8" type="ORF">LY79DRAFT_535430</name>
</gene>
<feature type="compositionally biased region" description="Polar residues" evidence="6">
    <location>
        <begin position="130"/>
        <end position="139"/>
    </location>
</feature>
<dbReference type="InterPro" id="IPR003653">
    <property type="entry name" value="Peptidase_C48_C"/>
</dbReference>
<feature type="region of interest" description="Disordered" evidence="6">
    <location>
        <begin position="130"/>
        <end position="392"/>
    </location>
</feature>
<name>A0AAD8QBH8_9PEZI</name>
<dbReference type="GO" id="GO:0070139">
    <property type="term" value="F:SUMO-specific endopeptidase activity"/>
    <property type="evidence" value="ECO:0007669"/>
    <property type="project" value="TreeGrafter"/>
</dbReference>
<feature type="region of interest" description="Disordered" evidence="6">
    <location>
        <begin position="1009"/>
        <end position="1349"/>
    </location>
</feature>
<feature type="compositionally biased region" description="Low complexity" evidence="6">
    <location>
        <begin position="1188"/>
        <end position="1202"/>
    </location>
</feature>
<feature type="compositionally biased region" description="Low complexity" evidence="6">
    <location>
        <begin position="42"/>
        <end position="51"/>
    </location>
</feature>
<dbReference type="Pfam" id="PF02902">
    <property type="entry name" value="Peptidase_C48"/>
    <property type="match status" value="1"/>
</dbReference>